<evidence type="ECO:0000313" key="1">
    <source>
        <dbReference type="EMBL" id="GHP02886.1"/>
    </source>
</evidence>
<reference evidence="1" key="1">
    <citation type="submission" date="2020-10" db="EMBL/GenBank/DDBJ databases">
        <title>Unveiling of a novel bifunctional photoreceptor, Dualchrome1, isolated from a cosmopolitan green alga.</title>
        <authorList>
            <person name="Suzuki S."/>
            <person name="Kawachi M."/>
        </authorList>
    </citation>
    <scope>NUCLEOTIDE SEQUENCE</scope>
    <source>
        <strain evidence="1">NIES 2893</strain>
    </source>
</reference>
<dbReference type="Proteomes" id="UP000660262">
    <property type="component" value="Unassembled WGS sequence"/>
</dbReference>
<dbReference type="EMBL" id="BNJQ01000004">
    <property type="protein sequence ID" value="GHP02886.1"/>
    <property type="molecule type" value="Genomic_DNA"/>
</dbReference>
<dbReference type="SUPFAM" id="SSF48452">
    <property type="entry name" value="TPR-like"/>
    <property type="match status" value="1"/>
</dbReference>
<dbReference type="OrthoDB" id="204058at2759"/>
<organism evidence="1 2">
    <name type="scientific">Pycnococcus provasolii</name>
    <dbReference type="NCBI Taxonomy" id="41880"/>
    <lineage>
        <taxon>Eukaryota</taxon>
        <taxon>Viridiplantae</taxon>
        <taxon>Chlorophyta</taxon>
        <taxon>Pseudoscourfieldiophyceae</taxon>
        <taxon>Pseudoscourfieldiales</taxon>
        <taxon>Pycnococcaceae</taxon>
        <taxon>Pycnococcus</taxon>
    </lineage>
</organism>
<accession>A0A830H6P2</accession>
<sequence>MSSHLAARVALPRRLLLCGSVVALTQRRAGPSQAAQAASPAQLQDLFLKASQLANEGKLEEADETWTKAIEAAPNNSASWSNRGAVRLQRLMWKEAAEDLRHAAEDLDKGDSPGRALALNNYGNALVAVHDERAIELYRRAAQMAPDDLGEIAGQNVALALFEFGKVQEAVDEARKLLRRDPRFYDARCALSAFLYAAGSTGDAEREWEALQNDGVGATLYPRKDAGAVARVRNRWPPRATAALDAFLRLDTSGNAMDWDGEVKSFAITVV</sequence>
<dbReference type="InterPro" id="IPR019734">
    <property type="entry name" value="TPR_rpt"/>
</dbReference>
<name>A0A830H6P2_9CHLO</name>
<dbReference type="GO" id="GO:0006493">
    <property type="term" value="P:protein O-linked glycosylation"/>
    <property type="evidence" value="ECO:0007669"/>
    <property type="project" value="InterPro"/>
</dbReference>
<dbReference type="AlphaFoldDB" id="A0A830H6P2"/>
<dbReference type="Gene3D" id="1.25.40.10">
    <property type="entry name" value="Tetratricopeptide repeat domain"/>
    <property type="match status" value="1"/>
</dbReference>
<dbReference type="InterPro" id="IPR037919">
    <property type="entry name" value="OGT"/>
</dbReference>
<dbReference type="SMART" id="SM00028">
    <property type="entry name" value="TPR"/>
    <property type="match status" value="4"/>
</dbReference>
<dbReference type="InterPro" id="IPR011990">
    <property type="entry name" value="TPR-like_helical_dom_sf"/>
</dbReference>
<dbReference type="GO" id="GO:0097363">
    <property type="term" value="F:protein O-acetylglucosaminyltransferase activity"/>
    <property type="evidence" value="ECO:0007669"/>
    <property type="project" value="TreeGrafter"/>
</dbReference>
<keyword evidence="2" id="KW-1185">Reference proteome</keyword>
<evidence type="ECO:0000313" key="2">
    <source>
        <dbReference type="Proteomes" id="UP000660262"/>
    </source>
</evidence>
<evidence type="ECO:0008006" key="3">
    <source>
        <dbReference type="Google" id="ProtNLM"/>
    </source>
</evidence>
<dbReference type="PANTHER" id="PTHR44366">
    <property type="entry name" value="UDP-N-ACETYLGLUCOSAMINE--PEPTIDE N-ACETYLGLUCOSAMINYLTRANSFERASE 110 KDA SUBUNIT"/>
    <property type="match status" value="1"/>
</dbReference>
<protein>
    <recommendedName>
        <fullName evidence="3">Tetratricopeptide repeat protein</fullName>
    </recommendedName>
</protein>
<dbReference type="PANTHER" id="PTHR44366:SF1">
    <property type="entry name" value="UDP-N-ACETYLGLUCOSAMINE--PEPTIDE N-ACETYLGLUCOSAMINYLTRANSFERASE 110 KDA SUBUNIT"/>
    <property type="match status" value="1"/>
</dbReference>
<comment type="caution">
    <text evidence="1">The sequence shown here is derived from an EMBL/GenBank/DDBJ whole genome shotgun (WGS) entry which is preliminary data.</text>
</comment>
<proteinExistence type="predicted"/>
<gene>
    <name evidence="1" type="ORF">PPROV_000164100</name>
</gene>